<dbReference type="SUPFAM" id="SSF47090">
    <property type="entry name" value="PGBD-like"/>
    <property type="match status" value="1"/>
</dbReference>
<feature type="domain" description="Peptidoglycan binding-like" evidence="1">
    <location>
        <begin position="82"/>
        <end position="142"/>
    </location>
</feature>
<dbReference type="Proteomes" id="UP000245207">
    <property type="component" value="Unassembled WGS sequence"/>
</dbReference>
<dbReference type="GO" id="GO:0030198">
    <property type="term" value="P:extracellular matrix organization"/>
    <property type="evidence" value="ECO:0007669"/>
    <property type="project" value="TreeGrafter"/>
</dbReference>
<dbReference type="GO" id="GO:0030574">
    <property type="term" value="P:collagen catabolic process"/>
    <property type="evidence" value="ECO:0007669"/>
    <property type="project" value="TreeGrafter"/>
</dbReference>
<dbReference type="PANTHER" id="PTHR10201">
    <property type="entry name" value="MATRIX METALLOPROTEINASE"/>
    <property type="match status" value="1"/>
</dbReference>
<evidence type="ECO:0000313" key="2">
    <source>
        <dbReference type="EMBL" id="PWA92163.1"/>
    </source>
</evidence>
<comment type="caution">
    <text evidence="2">The sequence shown here is derived from an EMBL/GenBank/DDBJ whole genome shotgun (WGS) entry which is preliminary data.</text>
</comment>
<dbReference type="STRING" id="35608.A0A2U1Q2I5"/>
<sequence length="199" mass="22877">MTTRIPYPTSEQGTKCTMLMLLAFTLIDLTFLNSFVFAAQYDWIHNHWTVQPGLLVNNTYSSPYGSLKGVKGCQNGEDFKGIHDLKLYLSRFGYLNYQTNPNIPDPKKDNFYEELEAPIKLYQVYYHLNVTGTLDAPTLSKMVMPRCGFPNKESHHHSNGLLHIVSHYSFLPNRPKWPSSKRRLTYGFDHISLPDSCPL</sequence>
<dbReference type="AlphaFoldDB" id="A0A2U1Q2I5"/>
<gene>
    <name evidence="2" type="ORF">CTI12_AA082270</name>
</gene>
<protein>
    <submittedName>
        <fullName evidence="2">Peptidase M10A, Metallopeptidase, catalytic domain protein</fullName>
    </submittedName>
</protein>
<keyword evidence="3" id="KW-1185">Reference proteome</keyword>
<evidence type="ECO:0000313" key="3">
    <source>
        <dbReference type="Proteomes" id="UP000245207"/>
    </source>
</evidence>
<dbReference type="EMBL" id="PKPP01000486">
    <property type="protein sequence ID" value="PWA92163.1"/>
    <property type="molecule type" value="Genomic_DNA"/>
</dbReference>
<dbReference type="InterPro" id="IPR024079">
    <property type="entry name" value="MetalloPept_cat_dom_sf"/>
</dbReference>
<dbReference type="GO" id="GO:0004222">
    <property type="term" value="F:metalloendopeptidase activity"/>
    <property type="evidence" value="ECO:0007669"/>
    <property type="project" value="TreeGrafter"/>
</dbReference>
<evidence type="ECO:0000259" key="1">
    <source>
        <dbReference type="Pfam" id="PF01471"/>
    </source>
</evidence>
<dbReference type="InterPro" id="IPR036365">
    <property type="entry name" value="PGBD-like_sf"/>
</dbReference>
<proteinExistence type="predicted"/>
<dbReference type="PANTHER" id="PTHR10201:SF333">
    <property type="entry name" value="MATRILYSIN"/>
    <property type="match status" value="1"/>
</dbReference>
<dbReference type="OrthoDB" id="1743387at2759"/>
<name>A0A2U1Q2I5_ARTAN</name>
<dbReference type="Pfam" id="PF01471">
    <property type="entry name" value="PG_binding_1"/>
    <property type="match status" value="1"/>
</dbReference>
<dbReference type="InterPro" id="IPR002477">
    <property type="entry name" value="Peptidoglycan-bd-like"/>
</dbReference>
<accession>A0A2U1Q2I5</accession>
<reference evidence="2 3" key="1">
    <citation type="journal article" date="2018" name="Mol. Plant">
        <title>The genome of Artemisia annua provides insight into the evolution of Asteraceae family and artemisinin biosynthesis.</title>
        <authorList>
            <person name="Shen Q."/>
            <person name="Zhang L."/>
            <person name="Liao Z."/>
            <person name="Wang S."/>
            <person name="Yan T."/>
            <person name="Shi P."/>
            <person name="Liu M."/>
            <person name="Fu X."/>
            <person name="Pan Q."/>
            <person name="Wang Y."/>
            <person name="Lv Z."/>
            <person name="Lu X."/>
            <person name="Zhang F."/>
            <person name="Jiang W."/>
            <person name="Ma Y."/>
            <person name="Chen M."/>
            <person name="Hao X."/>
            <person name="Li L."/>
            <person name="Tang Y."/>
            <person name="Lv G."/>
            <person name="Zhou Y."/>
            <person name="Sun X."/>
            <person name="Brodelius P.E."/>
            <person name="Rose J.K.C."/>
            <person name="Tang K."/>
        </authorList>
    </citation>
    <scope>NUCLEOTIDE SEQUENCE [LARGE SCALE GENOMIC DNA]</scope>
    <source>
        <strain evidence="3">cv. Huhao1</strain>
        <tissue evidence="2">Leaf</tissue>
    </source>
</reference>
<organism evidence="2 3">
    <name type="scientific">Artemisia annua</name>
    <name type="common">Sweet wormwood</name>
    <dbReference type="NCBI Taxonomy" id="35608"/>
    <lineage>
        <taxon>Eukaryota</taxon>
        <taxon>Viridiplantae</taxon>
        <taxon>Streptophyta</taxon>
        <taxon>Embryophyta</taxon>
        <taxon>Tracheophyta</taxon>
        <taxon>Spermatophyta</taxon>
        <taxon>Magnoliopsida</taxon>
        <taxon>eudicotyledons</taxon>
        <taxon>Gunneridae</taxon>
        <taxon>Pentapetalae</taxon>
        <taxon>asterids</taxon>
        <taxon>campanulids</taxon>
        <taxon>Asterales</taxon>
        <taxon>Asteraceae</taxon>
        <taxon>Asteroideae</taxon>
        <taxon>Anthemideae</taxon>
        <taxon>Artemisiinae</taxon>
        <taxon>Artemisia</taxon>
    </lineage>
</organism>
<dbReference type="Gene3D" id="3.40.390.10">
    <property type="entry name" value="Collagenase (Catalytic Domain)"/>
    <property type="match status" value="1"/>
</dbReference>